<dbReference type="InterPro" id="IPR006115">
    <property type="entry name" value="6PGDH_NADP-bd"/>
</dbReference>
<dbReference type="EC" id="1.1.1.-" evidence="6"/>
<comment type="similarity">
    <text evidence="2">Belongs to the 6-phosphogluconate dehydrogenase family.</text>
</comment>
<reference evidence="6" key="1">
    <citation type="submission" date="2018-01" db="EMBL/GenBank/DDBJ databases">
        <authorList>
            <person name="Regsiter A."/>
            <person name="William W."/>
        </authorList>
    </citation>
    <scope>NUCLEOTIDE SEQUENCE</scope>
    <source>
        <strain evidence="6">TRIP AH-1</strain>
    </source>
</reference>
<dbReference type="PROSITE" id="PS00461">
    <property type="entry name" value="6PGD"/>
    <property type="match status" value="1"/>
</dbReference>
<dbReference type="UniPathway" id="UPA00115"/>
<feature type="domain" description="6-phosphogluconate dehydrogenase C-terminal" evidence="5">
    <location>
        <begin position="167"/>
        <end position="303"/>
    </location>
</feature>
<dbReference type="InterPro" id="IPR013328">
    <property type="entry name" value="6PGD_dom2"/>
</dbReference>
<proteinExistence type="inferred from homology"/>
<dbReference type="GO" id="GO:0019521">
    <property type="term" value="P:D-gluconate metabolic process"/>
    <property type="evidence" value="ECO:0007669"/>
    <property type="project" value="UniProtKB-KW"/>
</dbReference>
<dbReference type="SMART" id="SM01350">
    <property type="entry name" value="6PGD"/>
    <property type="match status" value="1"/>
</dbReference>
<dbReference type="InterPro" id="IPR006184">
    <property type="entry name" value="6PGdom_BS"/>
</dbReference>
<accession>A0A445MYR2</accession>
<evidence type="ECO:0000256" key="1">
    <source>
        <dbReference type="ARBA" id="ARBA00004959"/>
    </source>
</evidence>
<keyword evidence="3 6" id="KW-0560">Oxidoreductase</keyword>
<dbReference type="InterPro" id="IPR006114">
    <property type="entry name" value="6PGDH_C"/>
</dbReference>
<dbReference type="SUPFAM" id="SSF51735">
    <property type="entry name" value="NAD(P)-binding Rossmann-fold domains"/>
    <property type="match status" value="1"/>
</dbReference>
<dbReference type="NCBIfam" id="TIGR00872">
    <property type="entry name" value="gnd_rel"/>
    <property type="match status" value="1"/>
</dbReference>
<keyword evidence="4" id="KW-0311">Gluconate utilization</keyword>
<dbReference type="NCBIfam" id="NF007161">
    <property type="entry name" value="PRK09599.1"/>
    <property type="match status" value="1"/>
</dbReference>
<dbReference type="EMBL" id="OJIN01000169">
    <property type="protein sequence ID" value="SPD74664.1"/>
    <property type="molecule type" value="Genomic_DNA"/>
</dbReference>
<evidence type="ECO:0000256" key="3">
    <source>
        <dbReference type="ARBA" id="ARBA00023002"/>
    </source>
</evidence>
<dbReference type="Pfam" id="PF03446">
    <property type="entry name" value="NAD_binding_2"/>
    <property type="match status" value="1"/>
</dbReference>
<dbReference type="Pfam" id="PF00393">
    <property type="entry name" value="6PGD"/>
    <property type="match status" value="1"/>
</dbReference>
<dbReference type="PRINTS" id="PR00076">
    <property type="entry name" value="6PGDHDRGNASE"/>
</dbReference>
<dbReference type="InterPro" id="IPR006183">
    <property type="entry name" value="Pgluconate_DH"/>
</dbReference>
<dbReference type="Gene3D" id="3.40.50.720">
    <property type="entry name" value="NAD(P)-binding Rossmann-like Domain"/>
    <property type="match status" value="1"/>
</dbReference>
<dbReference type="GO" id="GO:0050661">
    <property type="term" value="F:NADP binding"/>
    <property type="evidence" value="ECO:0007669"/>
    <property type="project" value="InterPro"/>
</dbReference>
<dbReference type="SUPFAM" id="SSF48179">
    <property type="entry name" value="6-phosphogluconate dehydrogenase C-terminal domain-like"/>
    <property type="match status" value="1"/>
</dbReference>
<comment type="pathway">
    <text evidence="1">Carbohydrate degradation; pentose phosphate pathway.</text>
</comment>
<gene>
    <name evidence="6" type="primary">yqeC</name>
    <name evidence="6" type="ORF">PITCH_A290048</name>
</gene>
<protein>
    <submittedName>
        <fullName evidence="6">Putative 6-phosphogluconate dehydrogenase YqeC</fullName>
        <ecNumber evidence="6">1.1.1.-</ecNumber>
    </submittedName>
</protein>
<evidence type="ECO:0000256" key="2">
    <source>
        <dbReference type="ARBA" id="ARBA00008419"/>
    </source>
</evidence>
<evidence type="ECO:0000313" key="6">
    <source>
        <dbReference type="EMBL" id="SPD74664.1"/>
    </source>
</evidence>
<dbReference type="Gene3D" id="1.10.1040.10">
    <property type="entry name" value="N-(1-d-carboxylethyl)-l-norvaline Dehydrogenase, domain 2"/>
    <property type="match status" value="1"/>
</dbReference>
<dbReference type="InterPro" id="IPR004849">
    <property type="entry name" value="6DGDH_YqeC"/>
</dbReference>
<sequence>MKIAMVGLGRMGMNMARRLLMGHHDVVAFNRTKNKTEEMVKEGAVGAFSLETMVLELPLPRIVWLMLPEGRVVDDHIRQFADLLAPGDIVVDGGNTYYKDDIRRAELLSKRNIHFLDVGVSGGIWGLKKGYCLMIGGRKDIGDYLEPVFKSLAPAGGYLYCGPTGAGHFLKMVHNGIEYGMMQAYGEGFQILEASQYSQAFDFASIAHLWNQGSVVRSWLLELLESAFSKEDRLSGISGYVEDSGEGRWTVQQAMDTNVSAPVITLSLMQRYRSREKDQFSDKVVAALRQKFGGHAVKTSDVL</sequence>
<dbReference type="PANTHER" id="PTHR11811">
    <property type="entry name" value="6-PHOSPHOGLUCONATE DEHYDROGENASE"/>
    <property type="match status" value="1"/>
</dbReference>
<evidence type="ECO:0000256" key="4">
    <source>
        <dbReference type="ARBA" id="ARBA00023064"/>
    </source>
</evidence>
<organism evidence="6">
    <name type="scientific">uncultured Desulfobacterium sp</name>
    <dbReference type="NCBI Taxonomy" id="201089"/>
    <lineage>
        <taxon>Bacteria</taxon>
        <taxon>Pseudomonadati</taxon>
        <taxon>Thermodesulfobacteriota</taxon>
        <taxon>Desulfobacteria</taxon>
        <taxon>Desulfobacterales</taxon>
        <taxon>Desulfobacteriaceae</taxon>
        <taxon>Desulfobacterium</taxon>
        <taxon>environmental samples</taxon>
    </lineage>
</organism>
<dbReference type="AlphaFoldDB" id="A0A445MYR2"/>
<dbReference type="InterPro" id="IPR002204">
    <property type="entry name" value="3-OH-isobutyrate_DH-rel_CS"/>
</dbReference>
<dbReference type="GO" id="GO:0004616">
    <property type="term" value="F:phosphogluconate dehydrogenase (decarboxylating) activity"/>
    <property type="evidence" value="ECO:0007669"/>
    <property type="project" value="InterPro"/>
</dbReference>
<dbReference type="GO" id="GO:0016054">
    <property type="term" value="P:organic acid catabolic process"/>
    <property type="evidence" value="ECO:0007669"/>
    <property type="project" value="UniProtKB-ARBA"/>
</dbReference>
<dbReference type="InterPro" id="IPR008927">
    <property type="entry name" value="6-PGluconate_DH-like_C_sf"/>
</dbReference>
<name>A0A445MYR2_9BACT</name>
<dbReference type="GO" id="GO:0006098">
    <property type="term" value="P:pentose-phosphate shunt"/>
    <property type="evidence" value="ECO:0007669"/>
    <property type="project" value="UniProtKB-UniPathway"/>
</dbReference>
<evidence type="ECO:0000259" key="5">
    <source>
        <dbReference type="SMART" id="SM01350"/>
    </source>
</evidence>
<dbReference type="InterPro" id="IPR036291">
    <property type="entry name" value="NAD(P)-bd_dom_sf"/>
</dbReference>
<dbReference type="PROSITE" id="PS00895">
    <property type="entry name" value="3_HYDROXYISOBUT_DH"/>
    <property type="match status" value="1"/>
</dbReference>